<reference evidence="8" key="1">
    <citation type="journal article" date="2019" name="Sci. Rep.">
        <title>Draft genome of Tanacetum cinerariifolium, the natural source of mosquito coil.</title>
        <authorList>
            <person name="Yamashiro T."/>
            <person name="Shiraishi A."/>
            <person name="Satake H."/>
            <person name="Nakayama K."/>
        </authorList>
    </citation>
    <scope>NUCLEOTIDE SEQUENCE</scope>
</reference>
<dbReference type="GO" id="GO:0006355">
    <property type="term" value="P:regulation of DNA-templated transcription"/>
    <property type="evidence" value="ECO:0007669"/>
    <property type="project" value="UniProtKB-UniRule"/>
</dbReference>
<comment type="similarity">
    <text evidence="1 6">Belongs to the FHY3/FAR1 family.</text>
</comment>
<evidence type="ECO:0000256" key="1">
    <source>
        <dbReference type="ARBA" id="ARBA00005889"/>
    </source>
</evidence>
<keyword evidence="3 5" id="KW-0863">Zinc-finger</keyword>
<keyword evidence="6" id="KW-0539">Nucleus</keyword>
<organism evidence="8">
    <name type="scientific">Tanacetum cinerariifolium</name>
    <name type="common">Dalmatian daisy</name>
    <name type="synonym">Chrysanthemum cinerariifolium</name>
    <dbReference type="NCBI Taxonomy" id="118510"/>
    <lineage>
        <taxon>Eukaryota</taxon>
        <taxon>Viridiplantae</taxon>
        <taxon>Streptophyta</taxon>
        <taxon>Embryophyta</taxon>
        <taxon>Tracheophyta</taxon>
        <taxon>Spermatophyta</taxon>
        <taxon>Magnoliopsida</taxon>
        <taxon>eudicotyledons</taxon>
        <taxon>Gunneridae</taxon>
        <taxon>Pentapetalae</taxon>
        <taxon>asterids</taxon>
        <taxon>campanulids</taxon>
        <taxon>Asterales</taxon>
        <taxon>Asteraceae</taxon>
        <taxon>Asteroideae</taxon>
        <taxon>Anthemideae</taxon>
        <taxon>Anthemidinae</taxon>
        <taxon>Tanacetum</taxon>
    </lineage>
</organism>
<sequence length="162" mass="19091">MTTTERSKSINAFIERFISSRTCLSEFIKQVDFAIEDVEQKQMHDTMLMKYRGSCLRSLSPLEEQGRQFFTPFAFKKFQEEFGRVIQYLVKEEKQSFFEVKYHKATRLHKVYWDGKVANCTCKNFEFVGILCRHILSVLIHEDCLKFLLLIGLRGGVDKRAN</sequence>
<comment type="subcellular location">
    <subcellularLocation>
        <location evidence="6">Nucleus</location>
    </subcellularLocation>
</comment>
<dbReference type="AlphaFoldDB" id="A0A6L2M6Z6"/>
<dbReference type="InterPro" id="IPR007527">
    <property type="entry name" value="Znf_SWIM"/>
</dbReference>
<evidence type="ECO:0000259" key="7">
    <source>
        <dbReference type="PROSITE" id="PS50966"/>
    </source>
</evidence>
<evidence type="ECO:0000256" key="2">
    <source>
        <dbReference type="ARBA" id="ARBA00022723"/>
    </source>
</evidence>
<proteinExistence type="inferred from homology"/>
<dbReference type="PANTHER" id="PTHR31669">
    <property type="entry name" value="PROTEIN FAR1-RELATED SEQUENCE 10-RELATED"/>
    <property type="match status" value="1"/>
</dbReference>
<evidence type="ECO:0000256" key="6">
    <source>
        <dbReference type="RuleBase" id="RU367018"/>
    </source>
</evidence>
<comment type="caution">
    <text evidence="8">The sequence shown here is derived from an EMBL/GenBank/DDBJ whole genome shotgun (WGS) entry which is preliminary data.</text>
</comment>
<dbReference type="GO" id="GO:0008270">
    <property type="term" value="F:zinc ion binding"/>
    <property type="evidence" value="ECO:0007669"/>
    <property type="project" value="UniProtKB-UniRule"/>
</dbReference>
<evidence type="ECO:0000256" key="4">
    <source>
        <dbReference type="ARBA" id="ARBA00022833"/>
    </source>
</evidence>
<evidence type="ECO:0000313" key="8">
    <source>
        <dbReference type="EMBL" id="GEU68987.1"/>
    </source>
</evidence>
<evidence type="ECO:0000256" key="3">
    <source>
        <dbReference type="ARBA" id="ARBA00022771"/>
    </source>
</evidence>
<protein>
    <recommendedName>
        <fullName evidence="6">Protein FAR1-RELATED SEQUENCE</fullName>
    </recommendedName>
</protein>
<accession>A0A6L2M6Z6</accession>
<dbReference type="InterPro" id="IPR006564">
    <property type="entry name" value="Znf_PMZ"/>
</dbReference>
<keyword evidence="2 6" id="KW-0479">Metal-binding</keyword>
<comment type="function">
    <text evidence="6">Putative transcription activator involved in regulating light control of development.</text>
</comment>
<dbReference type="SMART" id="SM00575">
    <property type="entry name" value="ZnF_PMZ"/>
    <property type="match status" value="1"/>
</dbReference>
<name>A0A6L2M6Z6_TANCI</name>
<dbReference type="PROSITE" id="PS50966">
    <property type="entry name" value="ZF_SWIM"/>
    <property type="match status" value="1"/>
</dbReference>
<evidence type="ECO:0000256" key="5">
    <source>
        <dbReference type="PROSITE-ProRule" id="PRU00325"/>
    </source>
</evidence>
<dbReference type="InterPro" id="IPR031052">
    <property type="entry name" value="FHY3/FAR1"/>
</dbReference>
<gene>
    <name evidence="8" type="ORF">Tci_040965</name>
</gene>
<dbReference type="GO" id="GO:0005634">
    <property type="term" value="C:nucleus"/>
    <property type="evidence" value="ECO:0007669"/>
    <property type="project" value="UniProtKB-SubCell"/>
</dbReference>
<keyword evidence="4 6" id="KW-0862">Zinc</keyword>
<dbReference type="PANTHER" id="PTHR31669:SF263">
    <property type="entry name" value="PROTEIN FAR1-RELATED SEQUENCE"/>
    <property type="match status" value="1"/>
</dbReference>
<feature type="domain" description="SWIM-type" evidence="7">
    <location>
        <begin position="98"/>
        <end position="143"/>
    </location>
</feature>
<dbReference type="Pfam" id="PF04434">
    <property type="entry name" value="SWIM"/>
    <property type="match status" value="1"/>
</dbReference>
<dbReference type="EMBL" id="BKCJ010005851">
    <property type="protein sequence ID" value="GEU68987.1"/>
    <property type="molecule type" value="Genomic_DNA"/>
</dbReference>